<gene>
    <name evidence="1" type="ORF">HYH02_014169</name>
</gene>
<name>A0A835VTX2_9CHLO</name>
<keyword evidence="2" id="KW-1185">Reference proteome</keyword>
<protein>
    <submittedName>
        <fullName evidence="1">Uncharacterized protein</fullName>
    </submittedName>
</protein>
<accession>A0A835VTX2</accession>
<dbReference type="AlphaFoldDB" id="A0A835VTX2"/>
<sequence length="85" mass="9549">MGRLMEQLCLKDGRFYYTFWLWPPHATARASPLPVRGKGQANRCPNPLVTQLVTIVSRSREPARGLAGRTFGLDVASMGTYRHAF</sequence>
<proteinExistence type="predicted"/>
<dbReference type="Proteomes" id="UP000613740">
    <property type="component" value="Unassembled WGS sequence"/>
</dbReference>
<organism evidence="1 2">
    <name type="scientific">Chlamydomonas schloesseri</name>
    <dbReference type="NCBI Taxonomy" id="2026947"/>
    <lineage>
        <taxon>Eukaryota</taxon>
        <taxon>Viridiplantae</taxon>
        <taxon>Chlorophyta</taxon>
        <taxon>core chlorophytes</taxon>
        <taxon>Chlorophyceae</taxon>
        <taxon>CS clade</taxon>
        <taxon>Chlamydomonadales</taxon>
        <taxon>Chlamydomonadaceae</taxon>
        <taxon>Chlamydomonas</taxon>
    </lineage>
</organism>
<comment type="caution">
    <text evidence="1">The sequence shown here is derived from an EMBL/GenBank/DDBJ whole genome shotgun (WGS) entry which is preliminary data.</text>
</comment>
<reference evidence="1" key="1">
    <citation type="journal article" date="2020" name="bioRxiv">
        <title>Comparative genomics of Chlamydomonas.</title>
        <authorList>
            <person name="Craig R.J."/>
            <person name="Hasan A.R."/>
            <person name="Ness R.W."/>
            <person name="Keightley P.D."/>
        </authorList>
    </citation>
    <scope>NUCLEOTIDE SEQUENCE</scope>
    <source>
        <strain evidence="1">CCAP 11/173</strain>
    </source>
</reference>
<dbReference type="EMBL" id="JAEHOD010000088">
    <property type="protein sequence ID" value="KAG2429132.1"/>
    <property type="molecule type" value="Genomic_DNA"/>
</dbReference>
<evidence type="ECO:0000313" key="2">
    <source>
        <dbReference type="Proteomes" id="UP000613740"/>
    </source>
</evidence>
<evidence type="ECO:0000313" key="1">
    <source>
        <dbReference type="EMBL" id="KAG2429132.1"/>
    </source>
</evidence>